<feature type="transmembrane region" description="Helical" evidence="6">
    <location>
        <begin position="49"/>
        <end position="67"/>
    </location>
</feature>
<feature type="transmembrane region" description="Helical" evidence="6">
    <location>
        <begin position="164"/>
        <end position="184"/>
    </location>
</feature>
<dbReference type="OrthoDB" id="8229750at2"/>
<evidence type="ECO:0000256" key="2">
    <source>
        <dbReference type="ARBA" id="ARBA00022475"/>
    </source>
</evidence>
<name>A0A1E7WQC0_9BURK</name>
<dbReference type="AlphaFoldDB" id="A0A1E7WQC0"/>
<evidence type="ECO:0000256" key="6">
    <source>
        <dbReference type="SAM" id="Phobius"/>
    </source>
</evidence>
<dbReference type="InterPro" id="IPR050189">
    <property type="entry name" value="MFS_Efflux_Transporters"/>
</dbReference>
<dbReference type="PANTHER" id="PTHR43124">
    <property type="entry name" value="PURINE EFFLUX PUMP PBUE"/>
    <property type="match status" value="1"/>
</dbReference>
<comment type="caution">
    <text evidence="7">The sequence shown here is derived from an EMBL/GenBank/DDBJ whole genome shotgun (WGS) entry which is preliminary data.</text>
</comment>
<dbReference type="EMBL" id="LROM01000079">
    <property type="protein sequence ID" value="OFA01631.1"/>
    <property type="molecule type" value="Genomic_DNA"/>
</dbReference>
<feature type="transmembrane region" description="Helical" evidence="6">
    <location>
        <begin position="353"/>
        <end position="372"/>
    </location>
</feature>
<reference evidence="8" key="1">
    <citation type="journal article" date="2016" name="Front. Microbiol.">
        <title>Molecular Keys to the Janthinobacterium and Duganella spp. Interaction with the Plant Pathogen Fusarium graminearum.</title>
        <authorList>
            <person name="Haack F.S."/>
            <person name="Poehlein A."/>
            <person name="Kroger C."/>
            <person name="Voigt C.A."/>
            <person name="Piepenbring M."/>
            <person name="Bode H.B."/>
            <person name="Daniel R."/>
            <person name="Schafer W."/>
            <person name="Streit W.R."/>
        </authorList>
    </citation>
    <scope>NUCLEOTIDE SEQUENCE [LARGE SCALE GENOMIC DNA]</scope>
    <source>
        <strain evidence="8">T54</strain>
    </source>
</reference>
<dbReference type="Gene3D" id="1.20.1250.20">
    <property type="entry name" value="MFS general substrate transporter like domains"/>
    <property type="match status" value="1"/>
</dbReference>
<feature type="transmembrane region" description="Helical" evidence="6">
    <location>
        <begin position="100"/>
        <end position="122"/>
    </location>
</feature>
<dbReference type="Proteomes" id="UP000175989">
    <property type="component" value="Unassembled WGS sequence"/>
</dbReference>
<feature type="transmembrane region" description="Helical" evidence="6">
    <location>
        <begin position="328"/>
        <end position="347"/>
    </location>
</feature>
<evidence type="ECO:0000256" key="3">
    <source>
        <dbReference type="ARBA" id="ARBA00022692"/>
    </source>
</evidence>
<evidence type="ECO:0000256" key="4">
    <source>
        <dbReference type="ARBA" id="ARBA00022989"/>
    </source>
</evidence>
<protein>
    <submittedName>
        <fullName evidence="7">Major facilitator superfamily protein</fullName>
    </submittedName>
</protein>
<feature type="transmembrane region" description="Helical" evidence="6">
    <location>
        <begin position="134"/>
        <end position="158"/>
    </location>
</feature>
<feature type="transmembrane region" description="Helical" evidence="6">
    <location>
        <begin position="265"/>
        <end position="285"/>
    </location>
</feature>
<evidence type="ECO:0000256" key="1">
    <source>
        <dbReference type="ARBA" id="ARBA00004651"/>
    </source>
</evidence>
<proteinExistence type="predicted"/>
<gene>
    <name evidence="7" type="ORF">DUPY_21300</name>
</gene>
<organism evidence="7 8">
    <name type="scientific">Duganella phyllosphaerae</name>
    <dbReference type="NCBI Taxonomy" id="762836"/>
    <lineage>
        <taxon>Bacteria</taxon>
        <taxon>Pseudomonadati</taxon>
        <taxon>Pseudomonadota</taxon>
        <taxon>Betaproteobacteria</taxon>
        <taxon>Burkholderiales</taxon>
        <taxon>Oxalobacteraceae</taxon>
        <taxon>Telluria group</taxon>
        <taxon>Duganella</taxon>
    </lineage>
</organism>
<sequence>MNTHNERAERWPGRIALMVAHCAGMVDLVALPVWVGALIAGYGLDPQRAGALATLFLLGAVISSMVCAPRFPRLRTGMVAVAGFTVAALAFFGVSLTTDYAVMAVLHAVAGAAAGAALSMTHGTIGRCRSPHRMFAMAGMALGVFAIVFLGLMPGLIASLGGPVLFRVFAGVMLVAAVVAALAFPSALVEKTVRALAAAPIAPAVWFAGFGIGCMGLVQAMMFSFLERIGADRGFAPGAVTGVLIALGFVNLLPAPLAALLERRWPAHLVVLGGPVVQAALALTIATSSGYAAYAFAGALFAAVMIFTHTFAFGLVAQLDTGGRALSATPAMLMMGAAIGPVLGGTLVKSAGYGALGAAAVAIGCVAVFCFARAGRRPAAVLS</sequence>
<evidence type="ECO:0000313" key="8">
    <source>
        <dbReference type="Proteomes" id="UP000175989"/>
    </source>
</evidence>
<dbReference type="GO" id="GO:0005886">
    <property type="term" value="C:plasma membrane"/>
    <property type="evidence" value="ECO:0007669"/>
    <property type="project" value="UniProtKB-SubCell"/>
</dbReference>
<keyword evidence="8" id="KW-1185">Reference proteome</keyword>
<dbReference type="InterPro" id="IPR011701">
    <property type="entry name" value="MFS"/>
</dbReference>
<comment type="subcellular location">
    <subcellularLocation>
        <location evidence="1">Cell membrane</location>
        <topology evidence="1">Multi-pass membrane protein</topology>
    </subcellularLocation>
</comment>
<feature type="transmembrane region" description="Helical" evidence="6">
    <location>
        <begin position="15"/>
        <end position="43"/>
    </location>
</feature>
<dbReference type="PANTHER" id="PTHR43124:SF10">
    <property type="entry name" value="PURINE EFFLUX PUMP PBUE"/>
    <property type="match status" value="1"/>
</dbReference>
<evidence type="ECO:0000313" key="7">
    <source>
        <dbReference type="EMBL" id="OFA01631.1"/>
    </source>
</evidence>
<evidence type="ECO:0000256" key="5">
    <source>
        <dbReference type="ARBA" id="ARBA00023136"/>
    </source>
</evidence>
<feature type="transmembrane region" description="Helical" evidence="6">
    <location>
        <begin position="291"/>
        <end position="316"/>
    </location>
</feature>
<keyword evidence="3 6" id="KW-0812">Transmembrane</keyword>
<keyword evidence="2" id="KW-1003">Cell membrane</keyword>
<feature type="transmembrane region" description="Helical" evidence="6">
    <location>
        <begin position="234"/>
        <end position="253"/>
    </location>
</feature>
<feature type="transmembrane region" description="Helical" evidence="6">
    <location>
        <begin position="196"/>
        <end position="222"/>
    </location>
</feature>
<accession>A0A1E7WQC0</accession>
<keyword evidence="4 6" id="KW-1133">Transmembrane helix</keyword>
<dbReference type="GO" id="GO:0022857">
    <property type="term" value="F:transmembrane transporter activity"/>
    <property type="evidence" value="ECO:0007669"/>
    <property type="project" value="InterPro"/>
</dbReference>
<feature type="transmembrane region" description="Helical" evidence="6">
    <location>
        <begin position="74"/>
        <end position="94"/>
    </location>
</feature>
<dbReference type="RefSeq" id="WP_070247858.1">
    <property type="nucleotide sequence ID" value="NZ_LROM01000079.1"/>
</dbReference>
<dbReference type="InterPro" id="IPR036259">
    <property type="entry name" value="MFS_trans_sf"/>
</dbReference>
<keyword evidence="5 6" id="KW-0472">Membrane</keyword>
<dbReference type="PATRIC" id="fig|762836.4.peg.2207"/>
<dbReference type="Pfam" id="PF07690">
    <property type="entry name" value="MFS_1"/>
    <property type="match status" value="1"/>
</dbReference>
<dbReference type="SUPFAM" id="SSF103473">
    <property type="entry name" value="MFS general substrate transporter"/>
    <property type="match status" value="1"/>
</dbReference>